<feature type="domain" description="HTH LytTR-type" evidence="2">
    <location>
        <begin position="186"/>
        <end position="292"/>
    </location>
</feature>
<protein>
    <recommendedName>
        <fullName evidence="2">HTH LytTR-type domain-containing protein</fullName>
    </recommendedName>
</protein>
<organism evidence="3 4">
    <name type="scientific">Polaribacter porphyrae</name>
    <dbReference type="NCBI Taxonomy" id="1137780"/>
    <lineage>
        <taxon>Bacteria</taxon>
        <taxon>Pseudomonadati</taxon>
        <taxon>Bacteroidota</taxon>
        <taxon>Flavobacteriia</taxon>
        <taxon>Flavobacteriales</taxon>
        <taxon>Flavobacteriaceae</taxon>
    </lineage>
</organism>
<name>A0A2S7WK51_9FLAO</name>
<comment type="caution">
    <text evidence="3">The sequence shown here is derived from an EMBL/GenBank/DDBJ whole genome shotgun (WGS) entry which is preliminary data.</text>
</comment>
<dbReference type="Pfam" id="PF04397">
    <property type="entry name" value="LytTR"/>
    <property type="match status" value="1"/>
</dbReference>
<evidence type="ECO:0000256" key="1">
    <source>
        <dbReference type="SAM" id="Phobius"/>
    </source>
</evidence>
<dbReference type="Proteomes" id="UP000238882">
    <property type="component" value="Unassembled WGS sequence"/>
</dbReference>
<feature type="transmembrane region" description="Helical" evidence="1">
    <location>
        <begin position="42"/>
        <end position="65"/>
    </location>
</feature>
<dbReference type="PANTHER" id="PTHR37299:SF1">
    <property type="entry name" value="STAGE 0 SPORULATION PROTEIN A HOMOLOG"/>
    <property type="match status" value="1"/>
</dbReference>
<feature type="transmembrane region" description="Helical" evidence="1">
    <location>
        <begin position="77"/>
        <end position="101"/>
    </location>
</feature>
<reference evidence="3 4" key="1">
    <citation type="submission" date="2016-12" db="EMBL/GenBank/DDBJ databases">
        <title>Trade-off between light-utilization and light-protection in marine flavobacteria.</title>
        <authorList>
            <person name="Kumagai Y."/>
            <person name="Yoshizawa S."/>
            <person name="Kogure K."/>
            <person name="Iwasaki W."/>
        </authorList>
    </citation>
    <scope>NUCLEOTIDE SEQUENCE [LARGE SCALE GENOMIC DNA]</scope>
    <source>
        <strain evidence="3 4">NBRC 108759</strain>
    </source>
</reference>
<keyword evidence="1" id="KW-0812">Transmembrane</keyword>
<dbReference type="InterPro" id="IPR007492">
    <property type="entry name" value="LytTR_DNA-bd_dom"/>
</dbReference>
<dbReference type="GO" id="GO:0000156">
    <property type="term" value="F:phosphorelay response regulator activity"/>
    <property type="evidence" value="ECO:0007669"/>
    <property type="project" value="InterPro"/>
</dbReference>
<dbReference type="RefSeq" id="WP_105014562.1">
    <property type="nucleotide sequence ID" value="NZ_MSCN01000001.1"/>
</dbReference>
<evidence type="ECO:0000259" key="2">
    <source>
        <dbReference type="PROSITE" id="PS50930"/>
    </source>
</evidence>
<dbReference type="EMBL" id="MSCN01000001">
    <property type="protein sequence ID" value="PQJ77980.1"/>
    <property type="molecule type" value="Genomic_DNA"/>
</dbReference>
<proteinExistence type="predicted"/>
<dbReference type="SMART" id="SM00850">
    <property type="entry name" value="LytTR"/>
    <property type="match status" value="1"/>
</dbReference>
<dbReference type="Gene3D" id="2.40.50.1020">
    <property type="entry name" value="LytTr DNA-binding domain"/>
    <property type="match status" value="1"/>
</dbReference>
<dbReference type="PANTHER" id="PTHR37299">
    <property type="entry name" value="TRANSCRIPTIONAL REGULATOR-RELATED"/>
    <property type="match status" value="1"/>
</dbReference>
<dbReference type="InterPro" id="IPR046947">
    <property type="entry name" value="LytR-like"/>
</dbReference>
<evidence type="ECO:0000313" key="4">
    <source>
        <dbReference type="Proteomes" id="UP000238882"/>
    </source>
</evidence>
<keyword evidence="1" id="KW-0472">Membrane</keyword>
<feature type="transmembrane region" description="Helical" evidence="1">
    <location>
        <begin position="121"/>
        <end position="140"/>
    </location>
</feature>
<sequence>MSTFFKSMILKLEFWIHLLFWTLFFASINVEWTQSWISNEFLPLSVAPHIALAVPILFFSNVFWLIPKFLNKKKWHLYLAISFSLFVGFEVMRSFIFSIYLSESDFSFAIFQQEFFGENSIIFGVLSMLIYSTILYSFLYRFAKDCIKNQSVINQLKFENANLQLSLANISVNEFVEHQPEKRTTFSIKKRDGFFLLRIEDIQYFQANGDFVVAVDNTNRKHIINERLSKIYSELDKKVFFQISRSEIVNFNYIKKYSSYIKNRVEVHLNNTEETLFTTNSRTPEFRVWLER</sequence>
<dbReference type="OrthoDB" id="2168082at2"/>
<gene>
    <name evidence="3" type="ORF">BTO18_01715</name>
</gene>
<evidence type="ECO:0000313" key="3">
    <source>
        <dbReference type="EMBL" id="PQJ77980.1"/>
    </source>
</evidence>
<dbReference type="GO" id="GO:0003677">
    <property type="term" value="F:DNA binding"/>
    <property type="evidence" value="ECO:0007669"/>
    <property type="project" value="InterPro"/>
</dbReference>
<accession>A0A2S7WK51</accession>
<keyword evidence="4" id="KW-1185">Reference proteome</keyword>
<dbReference type="PROSITE" id="PS50930">
    <property type="entry name" value="HTH_LYTTR"/>
    <property type="match status" value="1"/>
</dbReference>
<keyword evidence="1" id="KW-1133">Transmembrane helix</keyword>
<dbReference type="AlphaFoldDB" id="A0A2S7WK51"/>
<feature type="transmembrane region" description="Helical" evidence="1">
    <location>
        <begin position="12"/>
        <end position="30"/>
    </location>
</feature>